<sequence length="486" mass="54554">MAEVQSSKEAIATEIPHKDPFSKGIVAINQDTTSECKGSTMQSLALQHHRDAGHSQMALITGPRATFGSLPNETIFEILENLTPAHDTIDPVFVGSKALATAQERLNALQALCLASKRMEAMARPYLWRVIVIPDPNKLICLQRSIAACPTLGLLIKSLAVHQNHELSKKAEMSLRELSRIVVAILEKTPRLVALSMIGLRKEQHAVEDSQPPPFLVEILKRDISLAKDASHDTQFLPDVEILGLLYCKGTRTKQRFIVEDLLDLPSLRHIVYHYEQDFSPTDRIVIYDGIFKNRSLPLRTTITSLDWLRLVAPSHVFNLCSAPKLETLKIPLRYFRDYERPDQMLRPSDVLPKTLKSLTVSADLRYNASWHRHKGENGWTVNDDADESNIRPFPSVPWTMGFLRDLEGIVDNIYPNLVEVTLEYTVDDPKEAGVSDGDDISRSVIDKKGLGAQLQGLGTSFGKKGVQFRWIERQWPPKFTAEGGN</sequence>
<evidence type="ECO:0000313" key="1">
    <source>
        <dbReference type="EMBL" id="KAL1882910.1"/>
    </source>
</evidence>
<evidence type="ECO:0000313" key="2">
    <source>
        <dbReference type="Proteomes" id="UP001583177"/>
    </source>
</evidence>
<name>A0ABR3Y3M8_9PEZI</name>
<comment type="caution">
    <text evidence="1">The sequence shown here is derived from an EMBL/GenBank/DDBJ whole genome shotgun (WGS) entry which is preliminary data.</text>
</comment>
<reference evidence="1 2" key="1">
    <citation type="journal article" date="2024" name="IMA Fungus">
        <title>IMA Genome - F19 : A genome assembly and annotation guide to empower mycologists, including annotated draft genome sequences of Ceratocystis pirilliformis, Diaporthe australafricana, Fusarium ophioides, Paecilomyces lecythidis, and Sporothrix stenoceras.</title>
        <authorList>
            <person name="Aylward J."/>
            <person name="Wilson A.M."/>
            <person name="Visagie C.M."/>
            <person name="Spraker J."/>
            <person name="Barnes I."/>
            <person name="Buitendag C."/>
            <person name="Ceriani C."/>
            <person name="Del Mar Angel L."/>
            <person name="du Plessis D."/>
            <person name="Fuchs T."/>
            <person name="Gasser K."/>
            <person name="Kramer D."/>
            <person name="Li W."/>
            <person name="Munsamy K."/>
            <person name="Piso A."/>
            <person name="Price J.L."/>
            <person name="Sonnekus B."/>
            <person name="Thomas C."/>
            <person name="van der Nest A."/>
            <person name="van Dijk A."/>
            <person name="van Heerden A."/>
            <person name="van Vuuren N."/>
            <person name="Yilmaz N."/>
            <person name="Duong T.A."/>
            <person name="van der Merwe N.A."/>
            <person name="Wingfield M.J."/>
            <person name="Wingfield B.D."/>
        </authorList>
    </citation>
    <scope>NUCLEOTIDE SEQUENCE [LARGE SCALE GENOMIC DNA]</scope>
    <source>
        <strain evidence="1 2">CMW 18300</strain>
    </source>
</reference>
<dbReference type="Proteomes" id="UP001583177">
    <property type="component" value="Unassembled WGS sequence"/>
</dbReference>
<proteinExistence type="predicted"/>
<evidence type="ECO:0008006" key="3">
    <source>
        <dbReference type="Google" id="ProtNLM"/>
    </source>
</evidence>
<accession>A0ABR3Y3M8</accession>
<gene>
    <name evidence="1" type="ORF">Daus18300_000548</name>
</gene>
<organism evidence="1 2">
    <name type="scientific">Diaporthe australafricana</name>
    <dbReference type="NCBI Taxonomy" id="127596"/>
    <lineage>
        <taxon>Eukaryota</taxon>
        <taxon>Fungi</taxon>
        <taxon>Dikarya</taxon>
        <taxon>Ascomycota</taxon>
        <taxon>Pezizomycotina</taxon>
        <taxon>Sordariomycetes</taxon>
        <taxon>Sordariomycetidae</taxon>
        <taxon>Diaporthales</taxon>
        <taxon>Diaporthaceae</taxon>
        <taxon>Diaporthe</taxon>
    </lineage>
</organism>
<protein>
    <recommendedName>
        <fullName evidence="3">F-box domain-containing protein</fullName>
    </recommendedName>
</protein>
<keyword evidence="2" id="KW-1185">Reference proteome</keyword>
<dbReference type="EMBL" id="JAWRVE010000003">
    <property type="protein sequence ID" value="KAL1882910.1"/>
    <property type="molecule type" value="Genomic_DNA"/>
</dbReference>